<reference evidence="2 3" key="1">
    <citation type="submission" date="2021-03" db="EMBL/GenBank/DDBJ databases">
        <title>Whole genome sequence of Jiella sp. MQZ13P-4.</title>
        <authorList>
            <person name="Tuo L."/>
        </authorList>
    </citation>
    <scope>NUCLEOTIDE SEQUENCE [LARGE SCALE GENOMIC DNA]</scope>
    <source>
        <strain evidence="2 3">MQZ13P-4</strain>
    </source>
</reference>
<dbReference type="Pfam" id="PF07007">
    <property type="entry name" value="LprI"/>
    <property type="match status" value="1"/>
</dbReference>
<gene>
    <name evidence="2" type="ORF">J1C47_05285</name>
</gene>
<dbReference type="RefSeq" id="WP_207349802.1">
    <property type="nucleotide sequence ID" value="NZ_JAFMPY010000004.1"/>
</dbReference>
<dbReference type="Gene3D" id="1.20.1270.180">
    <property type="match status" value="1"/>
</dbReference>
<feature type="domain" description="Lysozyme inhibitor LprI-like N-terminal" evidence="1">
    <location>
        <begin position="14"/>
        <end position="37"/>
    </location>
</feature>
<name>A0ABS3J041_9HYPH</name>
<evidence type="ECO:0000313" key="2">
    <source>
        <dbReference type="EMBL" id="MBO0903045.1"/>
    </source>
</evidence>
<organism evidence="2 3">
    <name type="scientific">Jiella sonneratiae</name>
    <dbReference type="NCBI Taxonomy" id="2816856"/>
    <lineage>
        <taxon>Bacteria</taxon>
        <taxon>Pseudomonadati</taxon>
        <taxon>Pseudomonadota</taxon>
        <taxon>Alphaproteobacteria</taxon>
        <taxon>Hyphomicrobiales</taxon>
        <taxon>Aurantimonadaceae</taxon>
        <taxon>Jiella</taxon>
    </lineage>
</organism>
<sequence length="61" mass="7024">MSNRFCHGAPSAKETAQRAWIAFRDAECDRLCNPHHRRPYHRRHHALWYSPSAGTGRPPSA</sequence>
<evidence type="ECO:0000259" key="1">
    <source>
        <dbReference type="Pfam" id="PF07007"/>
    </source>
</evidence>
<evidence type="ECO:0000313" key="3">
    <source>
        <dbReference type="Proteomes" id="UP000664288"/>
    </source>
</evidence>
<proteinExistence type="predicted"/>
<keyword evidence="3" id="KW-1185">Reference proteome</keyword>
<dbReference type="InterPro" id="IPR009739">
    <property type="entry name" value="LprI-like_N"/>
</dbReference>
<protein>
    <submittedName>
        <fullName evidence="2">DUF1311 domain-containing protein</fullName>
    </submittedName>
</protein>
<accession>A0ABS3J041</accession>
<comment type="caution">
    <text evidence="2">The sequence shown here is derived from an EMBL/GenBank/DDBJ whole genome shotgun (WGS) entry which is preliminary data.</text>
</comment>
<dbReference type="EMBL" id="JAFMPY010000004">
    <property type="protein sequence ID" value="MBO0903045.1"/>
    <property type="molecule type" value="Genomic_DNA"/>
</dbReference>
<dbReference type="Proteomes" id="UP000664288">
    <property type="component" value="Unassembled WGS sequence"/>
</dbReference>